<gene>
    <name evidence="1" type="ORF">BDM02DRAFT_3087042</name>
</gene>
<keyword evidence="2" id="KW-1185">Reference proteome</keyword>
<comment type="caution">
    <text evidence="1">The sequence shown here is derived from an EMBL/GenBank/DDBJ whole genome shotgun (WGS) entry which is preliminary data.</text>
</comment>
<evidence type="ECO:0000313" key="1">
    <source>
        <dbReference type="EMBL" id="KAF9653606.1"/>
    </source>
</evidence>
<protein>
    <submittedName>
        <fullName evidence="1">Uncharacterized protein</fullName>
    </submittedName>
</protein>
<dbReference type="EMBL" id="MU117963">
    <property type="protein sequence ID" value="KAF9653606.1"/>
    <property type="molecule type" value="Genomic_DNA"/>
</dbReference>
<dbReference type="Proteomes" id="UP000886501">
    <property type="component" value="Unassembled WGS sequence"/>
</dbReference>
<reference evidence="1" key="1">
    <citation type="submission" date="2019-10" db="EMBL/GenBank/DDBJ databases">
        <authorList>
            <consortium name="DOE Joint Genome Institute"/>
            <person name="Kuo A."/>
            <person name="Miyauchi S."/>
            <person name="Kiss E."/>
            <person name="Drula E."/>
            <person name="Kohler A."/>
            <person name="Sanchez-Garcia M."/>
            <person name="Andreopoulos B."/>
            <person name="Barry K.W."/>
            <person name="Bonito G."/>
            <person name="Buee M."/>
            <person name="Carver A."/>
            <person name="Chen C."/>
            <person name="Cichocki N."/>
            <person name="Clum A."/>
            <person name="Culley D."/>
            <person name="Crous P.W."/>
            <person name="Fauchery L."/>
            <person name="Girlanda M."/>
            <person name="Hayes R."/>
            <person name="Keri Z."/>
            <person name="Labutti K."/>
            <person name="Lipzen A."/>
            <person name="Lombard V."/>
            <person name="Magnuson J."/>
            <person name="Maillard F."/>
            <person name="Morin E."/>
            <person name="Murat C."/>
            <person name="Nolan M."/>
            <person name="Ohm R."/>
            <person name="Pangilinan J."/>
            <person name="Pereira M."/>
            <person name="Perotto S."/>
            <person name="Peter M."/>
            <person name="Riley R."/>
            <person name="Sitrit Y."/>
            <person name="Stielow B."/>
            <person name="Szollosi G."/>
            <person name="Zifcakova L."/>
            <person name="Stursova M."/>
            <person name="Spatafora J.W."/>
            <person name="Tedersoo L."/>
            <person name="Vaario L.-M."/>
            <person name="Yamada A."/>
            <person name="Yan M."/>
            <person name="Wang P."/>
            <person name="Xu J."/>
            <person name="Bruns T."/>
            <person name="Baldrian P."/>
            <person name="Vilgalys R."/>
            <person name="Henrissat B."/>
            <person name="Grigoriev I.V."/>
            <person name="Hibbett D."/>
            <person name="Nagy L.G."/>
            <person name="Martin F.M."/>
        </authorList>
    </citation>
    <scope>NUCLEOTIDE SEQUENCE</scope>
    <source>
        <strain evidence="1">P2</strain>
    </source>
</reference>
<sequence length="1068" mass="116206">MSRQNNSPDPSPVHPESTSPVDRNSDSPAVSSPSPHGHLKRESESSEGYPSWLPKRPPVPAPASTVQSFVGALLPDPGPVEPVIVGRKPTPRSIRIVSVADSQNERDGGRREATDQTRISQPGHLRVWSRATTTGMSPTAFSTLIGQPGLVPKFNTNGLNLQLLRNPSPLARLHFYLLPIITFYHIPLQTFFDFNAVYVLIQVARFPNPAAPGVPGSGRNWALGAAAYIACWAAWIVAVFLVYELVYSFYRRWRVKRPLIIPIYLSSPAFNLASMTSYNTYSFLRHIRSTAWDPERGGSIRDGIAEYCWYLSQNTANVALLLPRAGLCLALLLTFSSSQPGTLALADSGSIRRDRTFFNPQNGTLSGYAVGVLIANAAWTTWRTLVWLCAWLGLWILSGHGCAGLCGPRFRWQEEEAEKRASVYTVEDVNEADALPWSWRDGAHDRVMEAYNFCKTSKSNKAGKKALSDIQEASLPFSGVEEVLAAVGLPTSPQPARRGALTEDLFENPEQDASPTEEISDKALTNPVPEFSSVIPPVKERSPRKPAPSGPLTSLPYPFVGHHGAQVSSEEQVPFPPSPRHPKSVESLKRSQHGRSSRQDSNKENVEESDVVTNDEVEEDELEGEEDVDIEVEEASDRRTSGSMSSLGHPIPSRYPFQYRRPRGGSSLSSQSRSHITPHSHNSRSTPSRSTQSTGNAETSDSPWSAGNSSPRSRDSAGIPMPPRHPNVQQRRGRTGTVPALLASPTPAYHRTRTESGSTSGSPYNPSPVYESSQEDDNEEERRIETPEPEGSIEEAEREDSVGLLSAGPSPRTSLIGGMRHWPSSRSRHGSAGSQQSRSPSVSTRSRTQSLVQSLGVLSHDSRSRAQSLIQSIGAASQSSLDLVRSRAHSIAQFSDSPHYSSHSDVIPSSPENNTFGQPIRTDRTRRSEPRLPDPHRSTEDVDVISNAGSGSGSDSLSQYLSPLPVPSPSNRSRVASSAARSDAGTIMAPVRVRMDSQAAPIPIPGRQQAFLTVPEEHPDLSSVPQSFITAPATVVGSTTTGSEETMPGQISSGMHPERQFDLAARPM</sequence>
<proteinExistence type="predicted"/>
<name>A0ACB6ZVY1_THEGA</name>
<evidence type="ECO:0000313" key="2">
    <source>
        <dbReference type="Proteomes" id="UP000886501"/>
    </source>
</evidence>
<accession>A0ACB6ZVY1</accession>
<reference evidence="1" key="2">
    <citation type="journal article" date="2020" name="Nat. Commun.">
        <title>Large-scale genome sequencing of mycorrhizal fungi provides insights into the early evolution of symbiotic traits.</title>
        <authorList>
            <person name="Miyauchi S."/>
            <person name="Kiss E."/>
            <person name="Kuo A."/>
            <person name="Drula E."/>
            <person name="Kohler A."/>
            <person name="Sanchez-Garcia M."/>
            <person name="Morin E."/>
            <person name="Andreopoulos B."/>
            <person name="Barry K.W."/>
            <person name="Bonito G."/>
            <person name="Buee M."/>
            <person name="Carver A."/>
            <person name="Chen C."/>
            <person name="Cichocki N."/>
            <person name="Clum A."/>
            <person name="Culley D."/>
            <person name="Crous P.W."/>
            <person name="Fauchery L."/>
            <person name="Girlanda M."/>
            <person name="Hayes R.D."/>
            <person name="Keri Z."/>
            <person name="LaButti K."/>
            <person name="Lipzen A."/>
            <person name="Lombard V."/>
            <person name="Magnuson J."/>
            <person name="Maillard F."/>
            <person name="Murat C."/>
            <person name="Nolan M."/>
            <person name="Ohm R.A."/>
            <person name="Pangilinan J."/>
            <person name="Pereira M.F."/>
            <person name="Perotto S."/>
            <person name="Peter M."/>
            <person name="Pfister S."/>
            <person name="Riley R."/>
            <person name="Sitrit Y."/>
            <person name="Stielow J.B."/>
            <person name="Szollosi G."/>
            <person name="Zifcakova L."/>
            <person name="Stursova M."/>
            <person name="Spatafora J.W."/>
            <person name="Tedersoo L."/>
            <person name="Vaario L.M."/>
            <person name="Yamada A."/>
            <person name="Yan M."/>
            <person name="Wang P."/>
            <person name="Xu J."/>
            <person name="Bruns T."/>
            <person name="Baldrian P."/>
            <person name="Vilgalys R."/>
            <person name="Dunand C."/>
            <person name="Henrissat B."/>
            <person name="Grigoriev I.V."/>
            <person name="Hibbett D."/>
            <person name="Nagy L.G."/>
            <person name="Martin F.M."/>
        </authorList>
    </citation>
    <scope>NUCLEOTIDE SEQUENCE</scope>
    <source>
        <strain evidence="1">P2</strain>
    </source>
</reference>
<organism evidence="1 2">
    <name type="scientific">Thelephora ganbajun</name>
    <name type="common">Ganba fungus</name>
    <dbReference type="NCBI Taxonomy" id="370292"/>
    <lineage>
        <taxon>Eukaryota</taxon>
        <taxon>Fungi</taxon>
        <taxon>Dikarya</taxon>
        <taxon>Basidiomycota</taxon>
        <taxon>Agaricomycotina</taxon>
        <taxon>Agaricomycetes</taxon>
        <taxon>Thelephorales</taxon>
        <taxon>Thelephoraceae</taxon>
        <taxon>Thelephora</taxon>
    </lineage>
</organism>